<sequence length="126" mass="13927">MHIKEVVDRYYELANAGDWDAWCDLFAEDLVMDEQLAGHVEGIGPLREMMRGFPETFAVFANKPVHVVIDGVQAAVISTITARTHSGAGIEAGVCNYFRIEDGRITYMANFHDSVPFAPIQQPQGA</sequence>
<dbReference type="InterPro" id="IPR037401">
    <property type="entry name" value="SnoaL-like"/>
</dbReference>
<dbReference type="SUPFAM" id="SSF54427">
    <property type="entry name" value="NTF2-like"/>
    <property type="match status" value="1"/>
</dbReference>
<evidence type="ECO:0000313" key="2">
    <source>
        <dbReference type="EMBL" id="MBM9507460.1"/>
    </source>
</evidence>
<dbReference type="Proteomes" id="UP000749040">
    <property type="component" value="Unassembled WGS sequence"/>
</dbReference>
<name>A0ABS2TVV0_9ACTN</name>
<protein>
    <submittedName>
        <fullName evidence="2">Nuclear transport factor 2 family protein</fullName>
    </submittedName>
</protein>
<accession>A0ABS2TVV0</accession>
<dbReference type="InterPro" id="IPR032710">
    <property type="entry name" value="NTF2-like_dom_sf"/>
</dbReference>
<dbReference type="EMBL" id="JADKYB010000013">
    <property type="protein sequence ID" value="MBM9507460.1"/>
    <property type="molecule type" value="Genomic_DNA"/>
</dbReference>
<gene>
    <name evidence="2" type="ORF">ITX44_23560</name>
</gene>
<evidence type="ECO:0000313" key="3">
    <source>
        <dbReference type="Proteomes" id="UP000749040"/>
    </source>
</evidence>
<reference evidence="2 3" key="1">
    <citation type="submission" date="2021-01" db="EMBL/GenBank/DDBJ databases">
        <title>Streptomyces acididurans sp. nov., isolated from a peat swamp forest soil.</title>
        <authorList>
            <person name="Chantavorakit T."/>
            <person name="Duangmal K."/>
        </authorList>
    </citation>
    <scope>NUCLEOTIDE SEQUENCE [LARGE SCALE GENOMIC DNA]</scope>
    <source>
        <strain evidence="2 3">KK5PA1</strain>
    </source>
</reference>
<feature type="domain" description="SnoaL-like" evidence="1">
    <location>
        <begin position="7"/>
        <end position="107"/>
    </location>
</feature>
<dbReference type="Gene3D" id="3.10.450.50">
    <property type="match status" value="1"/>
</dbReference>
<proteinExistence type="predicted"/>
<evidence type="ECO:0000259" key="1">
    <source>
        <dbReference type="Pfam" id="PF12680"/>
    </source>
</evidence>
<organism evidence="2 3">
    <name type="scientific">Actinacidiphila acididurans</name>
    <dbReference type="NCBI Taxonomy" id="2784346"/>
    <lineage>
        <taxon>Bacteria</taxon>
        <taxon>Bacillati</taxon>
        <taxon>Actinomycetota</taxon>
        <taxon>Actinomycetes</taxon>
        <taxon>Kitasatosporales</taxon>
        <taxon>Streptomycetaceae</taxon>
        <taxon>Actinacidiphila</taxon>
    </lineage>
</organism>
<dbReference type="Pfam" id="PF12680">
    <property type="entry name" value="SnoaL_2"/>
    <property type="match status" value="1"/>
</dbReference>
<dbReference type="RefSeq" id="WP_205359328.1">
    <property type="nucleotide sequence ID" value="NZ_JADKYB010000013.1"/>
</dbReference>
<keyword evidence="3" id="KW-1185">Reference proteome</keyword>
<comment type="caution">
    <text evidence="2">The sequence shown here is derived from an EMBL/GenBank/DDBJ whole genome shotgun (WGS) entry which is preliminary data.</text>
</comment>